<evidence type="ECO:0000256" key="7">
    <source>
        <dbReference type="ARBA" id="ARBA00022801"/>
    </source>
</evidence>
<dbReference type="OrthoDB" id="2960936at2759"/>
<evidence type="ECO:0000256" key="11">
    <source>
        <dbReference type="ARBA" id="ARBA00029362"/>
    </source>
</evidence>
<gene>
    <name evidence="15" type="ORF">I316_02028</name>
</gene>
<evidence type="ECO:0000256" key="5">
    <source>
        <dbReference type="ARBA" id="ARBA00022490"/>
    </source>
</evidence>
<dbReference type="GO" id="GO:0016485">
    <property type="term" value="P:protein processing"/>
    <property type="evidence" value="ECO:0007669"/>
    <property type="project" value="TreeGrafter"/>
</dbReference>
<feature type="region of interest" description="Disordered" evidence="13">
    <location>
        <begin position="1081"/>
        <end position="1169"/>
    </location>
</feature>
<feature type="compositionally biased region" description="Polar residues" evidence="13">
    <location>
        <begin position="881"/>
        <end position="895"/>
    </location>
</feature>
<keyword evidence="6" id="KW-0645">Protease</keyword>
<name>A0A1B9GYP7_9TREE</name>
<comment type="catalytic activity">
    <reaction evidence="11">
        <text>[protein]-C-terminal L-amino acid-glycyl-phosphatidylethanolamide + H2O = [protein]-C-terminal L-amino acid-glycine + a 1,2-diacyl-sn-glycero-3-phosphoethanolamine</text>
        <dbReference type="Rhea" id="RHEA:67548"/>
        <dbReference type="Rhea" id="RHEA-COMP:17323"/>
        <dbReference type="Rhea" id="RHEA-COMP:17324"/>
        <dbReference type="ChEBI" id="CHEBI:15377"/>
        <dbReference type="ChEBI" id="CHEBI:64612"/>
        <dbReference type="ChEBI" id="CHEBI:172940"/>
        <dbReference type="ChEBI" id="CHEBI:172941"/>
    </reaction>
    <physiologicalReaction direction="left-to-right" evidence="11">
        <dbReference type="Rhea" id="RHEA:67549"/>
    </physiologicalReaction>
</comment>
<dbReference type="Proteomes" id="UP000092666">
    <property type="component" value="Unassembled WGS sequence"/>
</dbReference>
<feature type="compositionally biased region" description="Low complexity" evidence="13">
    <location>
        <begin position="930"/>
        <end position="947"/>
    </location>
</feature>
<feature type="compositionally biased region" description="Basic and acidic residues" evidence="13">
    <location>
        <begin position="89"/>
        <end position="99"/>
    </location>
</feature>
<feature type="compositionally biased region" description="Polar residues" evidence="13">
    <location>
        <begin position="1126"/>
        <end position="1142"/>
    </location>
</feature>
<dbReference type="EMBL" id="KI669496">
    <property type="protein sequence ID" value="OCF36156.1"/>
    <property type="molecule type" value="Genomic_DNA"/>
</dbReference>
<dbReference type="GO" id="GO:0004197">
    <property type="term" value="F:cysteine-type endopeptidase activity"/>
    <property type="evidence" value="ECO:0007669"/>
    <property type="project" value="TreeGrafter"/>
</dbReference>
<evidence type="ECO:0000256" key="2">
    <source>
        <dbReference type="ARBA" id="ARBA00004496"/>
    </source>
</evidence>
<feature type="compositionally biased region" description="Polar residues" evidence="13">
    <location>
        <begin position="1"/>
        <end position="13"/>
    </location>
</feature>
<dbReference type="GO" id="GO:0015031">
    <property type="term" value="P:protein transport"/>
    <property type="evidence" value="ECO:0007669"/>
    <property type="project" value="UniProtKB-KW"/>
</dbReference>
<organism evidence="15 16">
    <name type="scientific">Kwoniella heveanensis BCC8398</name>
    <dbReference type="NCBI Taxonomy" id="1296120"/>
    <lineage>
        <taxon>Eukaryota</taxon>
        <taxon>Fungi</taxon>
        <taxon>Dikarya</taxon>
        <taxon>Basidiomycota</taxon>
        <taxon>Agaricomycotina</taxon>
        <taxon>Tremellomycetes</taxon>
        <taxon>Tremellales</taxon>
        <taxon>Cryptococcaceae</taxon>
        <taxon>Kwoniella</taxon>
    </lineage>
</organism>
<evidence type="ECO:0000259" key="14">
    <source>
        <dbReference type="Pfam" id="PF03416"/>
    </source>
</evidence>
<protein>
    <recommendedName>
        <fullName evidence="12">Autophagy-related protein 4</fullName>
    </recommendedName>
</protein>
<dbReference type="PANTHER" id="PTHR22624:SF49">
    <property type="entry name" value="CYSTEINE PROTEASE"/>
    <property type="match status" value="1"/>
</dbReference>
<evidence type="ECO:0000313" key="15">
    <source>
        <dbReference type="EMBL" id="OCF36156.1"/>
    </source>
</evidence>
<dbReference type="PANTHER" id="PTHR22624">
    <property type="entry name" value="CYSTEINE PROTEASE ATG4"/>
    <property type="match status" value="1"/>
</dbReference>
<proteinExistence type="inferred from homology"/>
<dbReference type="Pfam" id="PF03416">
    <property type="entry name" value="Peptidase_C54"/>
    <property type="match status" value="1"/>
</dbReference>
<comment type="similarity">
    <text evidence="3">Belongs to the peptidase C54 family.</text>
</comment>
<reference evidence="15 16" key="1">
    <citation type="submission" date="2013-07" db="EMBL/GenBank/DDBJ databases">
        <title>The Genome Sequence of Cryptococcus heveanensis BCC8398.</title>
        <authorList>
            <consortium name="The Broad Institute Genome Sequencing Platform"/>
            <person name="Cuomo C."/>
            <person name="Litvintseva A."/>
            <person name="Chen Y."/>
            <person name="Heitman J."/>
            <person name="Sun S."/>
            <person name="Springer D."/>
            <person name="Dromer F."/>
            <person name="Young S.K."/>
            <person name="Zeng Q."/>
            <person name="Gargeya S."/>
            <person name="Fitzgerald M."/>
            <person name="Abouelleil A."/>
            <person name="Alvarado L."/>
            <person name="Berlin A.M."/>
            <person name="Chapman S.B."/>
            <person name="Dewar J."/>
            <person name="Goldberg J."/>
            <person name="Griggs A."/>
            <person name="Gujja S."/>
            <person name="Hansen M."/>
            <person name="Howarth C."/>
            <person name="Imamovic A."/>
            <person name="Larimer J."/>
            <person name="McCowan C."/>
            <person name="Murphy C."/>
            <person name="Pearson M."/>
            <person name="Priest M."/>
            <person name="Roberts A."/>
            <person name="Saif S."/>
            <person name="Shea T."/>
            <person name="Sykes S."/>
            <person name="Wortman J."/>
            <person name="Nusbaum C."/>
            <person name="Birren B."/>
        </authorList>
    </citation>
    <scope>NUCLEOTIDE SEQUENCE [LARGE SCALE GENOMIC DNA]</scope>
    <source>
        <strain evidence="15 16">BCC8398</strain>
    </source>
</reference>
<dbReference type="SUPFAM" id="SSF54001">
    <property type="entry name" value="Cysteine proteinases"/>
    <property type="match status" value="2"/>
</dbReference>
<feature type="compositionally biased region" description="Polar residues" evidence="13">
    <location>
        <begin position="349"/>
        <end position="369"/>
    </location>
</feature>
<feature type="compositionally biased region" description="Basic and acidic residues" evidence="13">
    <location>
        <begin position="540"/>
        <end position="561"/>
    </location>
</feature>
<dbReference type="GO" id="GO:0000407">
    <property type="term" value="C:phagophore assembly site"/>
    <property type="evidence" value="ECO:0007669"/>
    <property type="project" value="UniProtKB-SubCell"/>
</dbReference>
<evidence type="ECO:0000256" key="9">
    <source>
        <dbReference type="ARBA" id="ARBA00022927"/>
    </source>
</evidence>
<dbReference type="InterPro" id="IPR038765">
    <property type="entry name" value="Papain-like_cys_pep_sf"/>
</dbReference>
<feature type="compositionally biased region" description="Polar residues" evidence="13">
    <location>
        <begin position="212"/>
        <end position="263"/>
    </location>
</feature>
<feature type="compositionally biased region" description="Basic and acidic residues" evidence="13">
    <location>
        <begin position="132"/>
        <end position="141"/>
    </location>
</feature>
<feature type="region of interest" description="Disordered" evidence="13">
    <location>
        <begin position="929"/>
        <end position="1011"/>
    </location>
</feature>
<reference evidence="16" key="2">
    <citation type="submission" date="2013-12" db="EMBL/GenBank/DDBJ databases">
        <title>Evolution of pathogenesis and genome organization in the Tremellales.</title>
        <authorList>
            <person name="Cuomo C."/>
            <person name="Litvintseva A."/>
            <person name="Heitman J."/>
            <person name="Chen Y."/>
            <person name="Sun S."/>
            <person name="Springer D."/>
            <person name="Dromer F."/>
            <person name="Young S."/>
            <person name="Zeng Q."/>
            <person name="Chapman S."/>
            <person name="Gujja S."/>
            <person name="Saif S."/>
            <person name="Birren B."/>
        </authorList>
    </citation>
    <scope>NUCLEOTIDE SEQUENCE [LARGE SCALE GENOMIC DNA]</scope>
    <source>
        <strain evidence="16">BCC8398</strain>
    </source>
</reference>
<feature type="compositionally biased region" description="Basic and acidic residues" evidence="13">
    <location>
        <begin position="188"/>
        <end position="197"/>
    </location>
</feature>
<feature type="region of interest" description="Disordered" evidence="13">
    <location>
        <begin position="876"/>
        <end position="899"/>
    </location>
</feature>
<dbReference type="InterPro" id="IPR046792">
    <property type="entry name" value="Peptidase_C54_cat"/>
</dbReference>
<comment type="subcellular location">
    <subcellularLocation>
        <location evidence="2">Cytoplasm</location>
    </subcellularLocation>
    <subcellularLocation>
        <location evidence="1">Preautophagosomal structure</location>
    </subcellularLocation>
</comment>
<feature type="compositionally biased region" description="Basic residues" evidence="13">
    <location>
        <begin position="173"/>
        <end position="185"/>
    </location>
</feature>
<evidence type="ECO:0000256" key="6">
    <source>
        <dbReference type="ARBA" id="ARBA00022670"/>
    </source>
</evidence>
<feature type="compositionally biased region" description="Pro residues" evidence="13">
    <location>
        <begin position="969"/>
        <end position="984"/>
    </location>
</feature>
<evidence type="ECO:0000256" key="3">
    <source>
        <dbReference type="ARBA" id="ARBA00010958"/>
    </source>
</evidence>
<feature type="compositionally biased region" description="Low complexity" evidence="13">
    <location>
        <begin position="610"/>
        <end position="624"/>
    </location>
</feature>
<feature type="region of interest" description="Disordered" evidence="13">
    <location>
        <begin position="1183"/>
        <end position="1223"/>
    </location>
</feature>
<feature type="compositionally biased region" description="Basic residues" evidence="13">
    <location>
        <begin position="71"/>
        <end position="88"/>
    </location>
</feature>
<keyword evidence="16" id="KW-1185">Reference proteome</keyword>
<evidence type="ECO:0000256" key="13">
    <source>
        <dbReference type="SAM" id="MobiDB-lite"/>
    </source>
</evidence>
<keyword evidence="9" id="KW-0653">Protein transport</keyword>
<feature type="compositionally biased region" description="Polar residues" evidence="13">
    <location>
        <begin position="22"/>
        <end position="47"/>
    </location>
</feature>
<feature type="region of interest" description="Disordered" evidence="13">
    <location>
        <begin position="530"/>
        <end position="561"/>
    </location>
</feature>
<feature type="compositionally biased region" description="Polar residues" evidence="13">
    <location>
        <begin position="277"/>
        <end position="303"/>
    </location>
</feature>
<dbReference type="GO" id="GO:0035973">
    <property type="term" value="P:aggrephagy"/>
    <property type="evidence" value="ECO:0007669"/>
    <property type="project" value="TreeGrafter"/>
</dbReference>
<dbReference type="GO" id="GO:0034727">
    <property type="term" value="P:piecemeal microautophagy of the nucleus"/>
    <property type="evidence" value="ECO:0007669"/>
    <property type="project" value="TreeGrafter"/>
</dbReference>
<dbReference type="GO" id="GO:0000423">
    <property type="term" value="P:mitophagy"/>
    <property type="evidence" value="ECO:0007669"/>
    <property type="project" value="TreeGrafter"/>
</dbReference>
<feature type="compositionally biased region" description="Basic residues" evidence="13">
    <location>
        <begin position="948"/>
        <end position="963"/>
    </location>
</feature>
<keyword evidence="8" id="KW-0788">Thiol protease</keyword>
<keyword evidence="5" id="KW-0963">Cytoplasm</keyword>
<dbReference type="GO" id="GO:0019786">
    <property type="term" value="F:protein-phosphatidylethanolamide deconjugating activity"/>
    <property type="evidence" value="ECO:0007669"/>
    <property type="project" value="InterPro"/>
</dbReference>
<evidence type="ECO:0000313" key="16">
    <source>
        <dbReference type="Proteomes" id="UP000092666"/>
    </source>
</evidence>
<dbReference type="InterPro" id="IPR005078">
    <property type="entry name" value="Peptidase_C54"/>
</dbReference>
<dbReference type="STRING" id="1296120.A0A1B9GYP7"/>
<evidence type="ECO:0000256" key="1">
    <source>
        <dbReference type="ARBA" id="ARBA00004329"/>
    </source>
</evidence>
<feature type="region of interest" description="Disordered" evidence="13">
    <location>
        <begin position="1"/>
        <end position="395"/>
    </location>
</feature>
<feature type="domain" description="Peptidase C54 catalytic" evidence="14">
    <location>
        <begin position="568"/>
        <end position="1067"/>
    </location>
</feature>
<sequence>MASSYTSYENSTPPDIPAPFTNPASAPATSHQASSSTNPPSSYYHQQQPHDYRSTLPPPLPTDSQPTSKIKPTHHQAREHHQKFKLLRKGKEKERRQDSNEGTGDDDGWMIEGRPSAESVPQYGYTPSAGRRSVDVYRPPEQENGASHGITQTMEVLAQEGSDREKEKDKKEKRSKGRGIVKKTSRLFGRDKDKSPEVDAFTSVNGGARPNGISSLGTTPGSRQTSYSSAHSSDSQVTTSGSIRSHNHLPSLTRPISHQSRNRSPLERQTHSRRASQDSTSSWRAPSHSVRSGSSPLHDSSNDVGVPIPSRQGSHMSASVPGLSRHALPQPGPSQPSSVTARSPDNFPSRMSTWFSHLLPSSSTATIQEGSIPSPPPTETSPHLPPSPLRKPPSAAASFLNAARQRAVDGVRHLLDSEAQPDKCPDPIWVMGVGHPGWRPSTPNRSPGTSFLPDLSDAVPHAEERRGSGSSTGRPSPPSKHDAGGLRPSAWSRKQKEQYGGPIAGEASTPPPAKGFSNLFTASTLSLALPTSMASGSPSKESEKKGLTDSPGKGKKDKKEKEVLRWPDEFYTDFRSRIWCTYRSQYAPILSIPDDLLIPAPQAYHSAFDPSPISAPSSLPSRPSQAGWSWSRPAEERGLTSDAGWGCMLRTGQSVLANALIHLHLGRDWRLPLDKPSSSPTNGVELTDLQNYAEYVKILSWFLDDPSPLCPFSVHRMALIGKELGKEVGEWFGPSTAAGALKTLTNAFAPCGLAVATATDSIIYRSDVYVASNLPSEGWDGRPDAPKPRKSSSSTTKSTTWGEKAVLILIGIRLGLDGVNPIYYDSIKALFTFPQSVGIAGGRPSSSYYFVGSQANSLFYLDPHFTRPAIPLEIPPAPTAAVSSPHSPSGGTTQDAPEEDPVVVDPLEASAEHSSGPTYALDVVHVDDISSQSESEGESNISSSPSTRVRRPRRTSKAAKRLSAKGVTPPRPRPAAPKRAPSPPAELTQHDAFSPASPSTSAPTTHNPLDPLPVDPSVKWYANAYPEAALRTFHCEKVKKMPLSGLDPSMLLGFLVKDEADWDDFVDRANKLPHKIFTIQDEPPSWDVDSDVGFESVSSEPEYGPEANADVDEPPLDDEEIEGVPVQSSRQNTAKASRSNGRNDGDEEEEQTTELGYSQSTVDEKRISTSTTVPAIDIAQRADSLKIGDQDDESWVEESGGTPASQRPVLVERPTEPPSPIPVRQEKAAWPLPSGVTTSPTDYITTSMKANEKAYEFGITAQTEHEHDQVAPTLWPIRPHPAPVPHRMRTESWVDPGSGGEEAPNGMSML</sequence>
<dbReference type="GO" id="GO:0000045">
    <property type="term" value="P:autophagosome assembly"/>
    <property type="evidence" value="ECO:0007669"/>
    <property type="project" value="TreeGrafter"/>
</dbReference>
<keyword evidence="10" id="KW-0072">Autophagy</keyword>
<feature type="region of interest" description="Disordered" evidence="13">
    <location>
        <begin position="1289"/>
        <end position="1310"/>
    </location>
</feature>
<accession>A0A1B9GYP7</accession>
<feature type="compositionally biased region" description="Basic and acidic residues" evidence="13">
    <location>
        <begin position="161"/>
        <end position="172"/>
    </location>
</feature>
<keyword evidence="7" id="KW-0378">Hydrolase</keyword>
<feature type="compositionally biased region" description="Acidic residues" evidence="13">
    <location>
        <begin position="1109"/>
        <end position="1122"/>
    </location>
</feature>
<keyword evidence="4" id="KW-0813">Transport</keyword>
<evidence type="ECO:0000256" key="4">
    <source>
        <dbReference type="ARBA" id="ARBA00022448"/>
    </source>
</evidence>
<feature type="compositionally biased region" description="Pro residues" evidence="13">
    <location>
        <begin position="373"/>
        <end position="391"/>
    </location>
</feature>
<evidence type="ECO:0000256" key="10">
    <source>
        <dbReference type="ARBA" id="ARBA00023006"/>
    </source>
</evidence>
<feature type="compositionally biased region" description="Low complexity" evidence="13">
    <location>
        <begin position="992"/>
        <end position="1005"/>
    </location>
</feature>
<feature type="region of interest" description="Disordered" evidence="13">
    <location>
        <begin position="439"/>
        <end position="517"/>
    </location>
</feature>
<evidence type="ECO:0000256" key="12">
    <source>
        <dbReference type="ARBA" id="ARBA00030240"/>
    </source>
</evidence>
<feature type="region of interest" description="Disordered" evidence="13">
    <location>
        <begin position="609"/>
        <end position="632"/>
    </location>
</feature>
<evidence type="ECO:0000256" key="8">
    <source>
        <dbReference type="ARBA" id="ARBA00022807"/>
    </source>
</evidence>